<dbReference type="EMBL" id="JNVU01000009">
    <property type="protein sequence ID" value="KEI45745.1"/>
    <property type="molecule type" value="Genomic_DNA"/>
</dbReference>
<dbReference type="PANTHER" id="PTHR43884:SF12">
    <property type="entry name" value="ISOVALERYL-COA DEHYDROGENASE, MITOCHONDRIAL-RELATED"/>
    <property type="match status" value="1"/>
</dbReference>
<dbReference type="SUPFAM" id="SSF47203">
    <property type="entry name" value="Acyl-CoA dehydrogenase C-terminal domain-like"/>
    <property type="match status" value="1"/>
</dbReference>
<dbReference type="Pfam" id="PF02770">
    <property type="entry name" value="Acyl-CoA_dh_M"/>
    <property type="match status" value="1"/>
</dbReference>
<dbReference type="PIRSF" id="PIRSF016578">
    <property type="entry name" value="HsaA"/>
    <property type="match status" value="1"/>
</dbReference>
<comment type="caution">
    <text evidence="10">The sequence shown here is derived from an EMBL/GenBank/DDBJ whole genome shotgun (WGS) entry which is preliminary data.</text>
</comment>
<evidence type="ECO:0000256" key="2">
    <source>
        <dbReference type="ARBA" id="ARBA00009347"/>
    </source>
</evidence>
<evidence type="ECO:0000256" key="6">
    <source>
        <dbReference type="RuleBase" id="RU362125"/>
    </source>
</evidence>
<comment type="cofactor">
    <cofactor evidence="1 6">
        <name>FAD</name>
        <dbReference type="ChEBI" id="CHEBI:57692"/>
    </cofactor>
</comment>
<protein>
    <submittedName>
        <fullName evidence="10">Acyl-CoA dehydrogenase</fullName>
    </submittedName>
</protein>
<dbReference type="Gene3D" id="1.20.140.10">
    <property type="entry name" value="Butyryl-CoA Dehydrogenase, subunit A, domain 3"/>
    <property type="match status" value="1"/>
</dbReference>
<reference evidence="10 11" key="1">
    <citation type="submission" date="2014-06" db="EMBL/GenBank/DDBJ databases">
        <title>Saccharopolyspora rectivirgula DSM-43113 Genome sequencing.</title>
        <authorList>
            <person name="Barrera C."/>
            <person name="Millon L."/>
            <person name="Rognon B."/>
            <person name="Zaugg C."/>
            <person name="Monod M."/>
        </authorList>
    </citation>
    <scope>NUCLEOTIDE SEQUENCE [LARGE SCALE GENOMIC DNA]</scope>
    <source>
        <strain evidence="10 11">DSM 43113</strain>
    </source>
</reference>
<keyword evidence="11" id="KW-1185">Reference proteome</keyword>
<dbReference type="Gene3D" id="1.10.540.10">
    <property type="entry name" value="Acyl-CoA dehydrogenase/oxidase, N-terminal domain"/>
    <property type="match status" value="1"/>
</dbReference>
<dbReference type="FunFam" id="2.40.110.10:FF:000002">
    <property type="entry name" value="Acyl-CoA dehydrogenase fadE12"/>
    <property type="match status" value="1"/>
</dbReference>
<feature type="domain" description="Acyl-CoA oxidase/dehydrogenase middle" evidence="8">
    <location>
        <begin position="129"/>
        <end position="229"/>
    </location>
</feature>
<dbReference type="InterPro" id="IPR009075">
    <property type="entry name" value="AcylCo_DH/oxidase_C"/>
</dbReference>
<dbReference type="InterPro" id="IPR006091">
    <property type="entry name" value="Acyl-CoA_Oxase/DH_mid-dom"/>
</dbReference>
<dbReference type="STRING" id="28042.GU90_02290"/>
<dbReference type="AlphaFoldDB" id="A0A073B2A9"/>
<sequence>MTHRPERPGTAVSSYLTEERLEIQKLAREFAMNEVLPLANELDPKQGVIPDSLRQQMADMGFFGILIPEELGGLGLGVFEYCLVAEELARAWLSVSGLLARGNGMGGGFTEEQRRRLLPKVARGEYLGAYALSEPDAGSDVANLSCRAHRDGDEWVVHGTKMWCTYADQADYLVLFARTDPDKDPAKPHRGISAFLVEKERGSFPEGVTGTKVRKIGYHGWHTWELSFDGLRLPADALLGEEGKGFYLAVSGLEVGRVHTAARAIGLARAALEDSITYVHQREQFGRLIGDFQAIRFKIAHMAAEIEAARQLMYHAATEIDSGRRCSMEAAMAKYVASEMAERVTSEAVQIHGGAGYTTDFAVERHWRDARLTRIFEGTSEIQLRVISDELLGKVS</sequence>
<evidence type="ECO:0000259" key="7">
    <source>
        <dbReference type="Pfam" id="PF00441"/>
    </source>
</evidence>
<dbReference type="RefSeq" id="WP_029721574.1">
    <property type="nucleotide sequence ID" value="NZ_JNVU01000009.1"/>
</dbReference>
<name>A0A073B2A9_9PSEU</name>
<keyword evidence="5 6" id="KW-0560">Oxidoreductase</keyword>
<accession>A0A073B2A9</accession>
<dbReference type="GO" id="GO:0050660">
    <property type="term" value="F:flavin adenine dinucleotide binding"/>
    <property type="evidence" value="ECO:0007669"/>
    <property type="project" value="InterPro"/>
</dbReference>
<dbReference type="eggNOG" id="COG1960">
    <property type="taxonomic scope" value="Bacteria"/>
</dbReference>
<dbReference type="OrthoDB" id="8876745at2"/>
<dbReference type="InterPro" id="IPR037069">
    <property type="entry name" value="AcylCoA_DH/ox_N_sf"/>
</dbReference>
<dbReference type="PANTHER" id="PTHR43884">
    <property type="entry name" value="ACYL-COA DEHYDROGENASE"/>
    <property type="match status" value="1"/>
</dbReference>
<dbReference type="InterPro" id="IPR009100">
    <property type="entry name" value="AcylCoA_DH/oxidase_NM_dom_sf"/>
</dbReference>
<gene>
    <name evidence="10" type="ORF">GU90_02290</name>
</gene>
<dbReference type="InterPro" id="IPR013786">
    <property type="entry name" value="AcylCoA_DH/ox_N"/>
</dbReference>
<dbReference type="InterPro" id="IPR046373">
    <property type="entry name" value="Acyl-CoA_Oxase/DH_mid-dom_sf"/>
</dbReference>
<keyword evidence="3 6" id="KW-0285">Flavoprotein</keyword>
<dbReference type="Pfam" id="PF02771">
    <property type="entry name" value="Acyl-CoA_dh_N"/>
    <property type="match status" value="1"/>
</dbReference>
<proteinExistence type="inferred from homology"/>
<dbReference type="InterPro" id="IPR036250">
    <property type="entry name" value="AcylCo_DH-like_C"/>
</dbReference>
<evidence type="ECO:0000259" key="9">
    <source>
        <dbReference type="Pfam" id="PF02771"/>
    </source>
</evidence>
<dbReference type="Pfam" id="PF00441">
    <property type="entry name" value="Acyl-CoA_dh_1"/>
    <property type="match status" value="1"/>
</dbReference>
<dbReference type="InterPro" id="IPR006089">
    <property type="entry name" value="Acyl-CoA_DH_CS"/>
</dbReference>
<evidence type="ECO:0000313" key="11">
    <source>
        <dbReference type="Proteomes" id="UP000031419"/>
    </source>
</evidence>
<evidence type="ECO:0000256" key="4">
    <source>
        <dbReference type="ARBA" id="ARBA00022827"/>
    </source>
</evidence>
<evidence type="ECO:0000256" key="1">
    <source>
        <dbReference type="ARBA" id="ARBA00001974"/>
    </source>
</evidence>
<dbReference type="PROSITE" id="PS00073">
    <property type="entry name" value="ACYL_COA_DH_2"/>
    <property type="match status" value="1"/>
</dbReference>
<organism evidence="10 11">
    <name type="scientific">Saccharopolyspora rectivirgula</name>
    <dbReference type="NCBI Taxonomy" id="28042"/>
    <lineage>
        <taxon>Bacteria</taxon>
        <taxon>Bacillati</taxon>
        <taxon>Actinomycetota</taxon>
        <taxon>Actinomycetes</taxon>
        <taxon>Pseudonocardiales</taxon>
        <taxon>Pseudonocardiaceae</taxon>
        <taxon>Saccharopolyspora</taxon>
    </lineage>
</organism>
<dbReference type="Proteomes" id="UP000031419">
    <property type="component" value="Unassembled WGS sequence"/>
</dbReference>
<feature type="domain" description="Acyl-CoA dehydrogenase/oxidase C-terminal" evidence="7">
    <location>
        <begin position="243"/>
        <end position="391"/>
    </location>
</feature>
<dbReference type="SUPFAM" id="SSF56645">
    <property type="entry name" value="Acyl-CoA dehydrogenase NM domain-like"/>
    <property type="match status" value="1"/>
</dbReference>
<feature type="domain" description="Acyl-CoA dehydrogenase/oxidase N-terminal" evidence="9">
    <location>
        <begin position="17"/>
        <end position="125"/>
    </location>
</feature>
<dbReference type="Gene3D" id="2.40.110.10">
    <property type="entry name" value="Butyryl-CoA Dehydrogenase, subunit A, domain 2"/>
    <property type="match status" value="1"/>
</dbReference>
<keyword evidence="4 6" id="KW-0274">FAD</keyword>
<dbReference type="FunFam" id="1.20.140.10:FF:000001">
    <property type="entry name" value="Acyl-CoA dehydrogenase"/>
    <property type="match status" value="1"/>
</dbReference>
<evidence type="ECO:0000256" key="3">
    <source>
        <dbReference type="ARBA" id="ARBA00022630"/>
    </source>
</evidence>
<evidence type="ECO:0000313" key="10">
    <source>
        <dbReference type="EMBL" id="KEI45745.1"/>
    </source>
</evidence>
<evidence type="ECO:0000259" key="8">
    <source>
        <dbReference type="Pfam" id="PF02770"/>
    </source>
</evidence>
<dbReference type="GO" id="GO:0003995">
    <property type="term" value="F:acyl-CoA dehydrogenase activity"/>
    <property type="evidence" value="ECO:0007669"/>
    <property type="project" value="InterPro"/>
</dbReference>
<evidence type="ECO:0000256" key="5">
    <source>
        <dbReference type="ARBA" id="ARBA00023002"/>
    </source>
</evidence>
<comment type="similarity">
    <text evidence="2 6">Belongs to the acyl-CoA dehydrogenase family.</text>
</comment>